<dbReference type="OrthoDB" id="7027104at2"/>
<dbReference type="Proteomes" id="UP000254572">
    <property type="component" value="Unassembled WGS sequence"/>
</dbReference>
<evidence type="ECO:0000313" key="3">
    <source>
        <dbReference type="EMBL" id="SUX18281.1"/>
    </source>
</evidence>
<proteinExistence type="predicted"/>
<gene>
    <name evidence="3" type="ORF">NCTC13294_00234</name>
</gene>
<dbReference type="Gene3D" id="3.10.450.40">
    <property type="match status" value="1"/>
</dbReference>
<evidence type="ECO:0000256" key="1">
    <source>
        <dbReference type="SAM" id="SignalP"/>
    </source>
</evidence>
<evidence type="ECO:0000313" key="4">
    <source>
        <dbReference type="Proteomes" id="UP000254572"/>
    </source>
</evidence>
<keyword evidence="4" id="KW-1185">Reference proteome</keyword>
<sequence length="101" mass="11360">MNPLLFTGSILAAAFVFAAAPARAADDNAYYARHRKQFISYERAAQIARQAVKGGRVTDVEFDHAPRDDHFDVEVRAADGREYDVKIDARSGKVRYVKRDD</sequence>
<dbReference type="RefSeq" id="WP_115610559.1">
    <property type="nucleotide sequence ID" value="NZ_JBHLZC010000001.1"/>
</dbReference>
<evidence type="ECO:0000259" key="2">
    <source>
        <dbReference type="Pfam" id="PF03413"/>
    </source>
</evidence>
<keyword evidence="1" id="KW-0732">Signal</keyword>
<accession>A0A381DYE9</accession>
<reference evidence="3 4" key="1">
    <citation type="submission" date="2018-06" db="EMBL/GenBank/DDBJ databases">
        <authorList>
            <consortium name="Pathogen Informatics"/>
            <person name="Doyle S."/>
        </authorList>
    </citation>
    <scope>NUCLEOTIDE SEQUENCE [LARGE SCALE GENOMIC DNA]</scope>
    <source>
        <strain evidence="3 4">NCTC13294</strain>
    </source>
</reference>
<organism evidence="3 4">
    <name type="scientific">Cardiobacterium valvarum</name>
    <dbReference type="NCBI Taxonomy" id="194702"/>
    <lineage>
        <taxon>Bacteria</taxon>
        <taxon>Pseudomonadati</taxon>
        <taxon>Pseudomonadota</taxon>
        <taxon>Gammaproteobacteria</taxon>
        <taxon>Cardiobacteriales</taxon>
        <taxon>Cardiobacteriaceae</taxon>
        <taxon>Cardiobacterium</taxon>
    </lineage>
</organism>
<dbReference type="EMBL" id="UFUW01000001">
    <property type="protein sequence ID" value="SUX18281.1"/>
    <property type="molecule type" value="Genomic_DNA"/>
</dbReference>
<dbReference type="Pfam" id="PF03413">
    <property type="entry name" value="PepSY"/>
    <property type="match status" value="1"/>
</dbReference>
<dbReference type="AlphaFoldDB" id="A0A381DYE9"/>
<protein>
    <submittedName>
        <fullName evidence="3">Peptidase propeptide and YPEB domain</fullName>
    </submittedName>
</protein>
<feature type="chain" id="PRO_5017045482" evidence="1">
    <location>
        <begin position="25"/>
        <end position="101"/>
    </location>
</feature>
<dbReference type="InterPro" id="IPR025711">
    <property type="entry name" value="PepSY"/>
</dbReference>
<feature type="signal peptide" evidence="1">
    <location>
        <begin position="1"/>
        <end position="24"/>
    </location>
</feature>
<feature type="domain" description="PepSY" evidence="2">
    <location>
        <begin position="39"/>
        <end position="96"/>
    </location>
</feature>
<name>A0A381DYE9_9GAMM</name>